<dbReference type="PANTHER" id="PTHR33169">
    <property type="entry name" value="PADR-FAMILY TRANSCRIPTIONAL REGULATOR"/>
    <property type="match status" value="1"/>
</dbReference>
<dbReference type="InterPro" id="IPR005149">
    <property type="entry name" value="Tscrpt_reg_PadR_N"/>
</dbReference>
<sequence>MNKEFIDKWQSQVKKGTLSFVVLLVLKENELYGYELIEKIKALTNIEIAEGTLYPLLNRLKTDNLLESKWIEQETGIPRKYYFLTENGKQTLEEMKIQWSDLQNGINKII</sequence>
<evidence type="ECO:0000313" key="3">
    <source>
        <dbReference type="Proteomes" id="UP001500968"/>
    </source>
</evidence>
<dbReference type="Proteomes" id="UP001500968">
    <property type="component" value="Unassembled WGS sequence"/>
</dbReference>
<evidence type="ECO:0000313" key="2">
    <source>
        <dbReference type="EMBL" id="GAA4026575.1"/>
    </source>
</evidence>
<dbReference type="Pfam" id="PF03551">
    <property type="entry name" value="PadR"/>
    <property type="match status" value="1"/>
</dbReference>
<dbReference type="PANTHER" id="PTHR33169:SF14">
    <property type="entry name" value="TRANSCRIPTIONAL REGULATOR RV3488"/>
    <property type="match status" value="1"/>
</dbReference>
<name>A0ABP7TI43_9FLAO</name>
<proteinExistence type="predicted"/>
<organism evidence="2 3">
    <name type="scientific">Flavobacterium cheonhonense</name>
    <dbReference type="NCBI Taxonomy" id="706185"/>
    <lineage>
        <taxon>Bacteria</taxon>
        <taxon>Pseudomonadati</taxon>
        <taxon>Bacteroidota</taxon>
        <taxon>Flavobacteriia</taxon>
        <taxon>Flavobacteriales</taxon>
        <taxon>Flavobacteriaceae</taxon>
        <taxon>Flavobacterium</taxon>
    </lineage>
</organism>
<feature type="domain" description="Transcription regulator PadR N-terminal" evidence="1">
    <location>
        <begin position="22"/>
        <end position="94"/>
    </location>
</feature>
<gene>
    <name evidence="2" type="ORF">GCM10022386_07440</name>
</gene>
<dbReference type="RefSeq" id="WP_324692336.1">
    <property type="nucleotide sequence ID" value="NZ_BAABCR010000010.1"/>
</dbReference>
<dbReference type="EMBL" id="BAABCR010000010">
    <property type="protein sequence ID" value="GAA4026575.1"/>
    <property type="molecule type" value="Genomic_DNA"/>
</dbReference>
<evidence type="ECO:0000259" key="1">
    <source>
        <dbReference type="Pfam" id="PF03551"/>
    </source>
</evidence>
<reference evidence="3" key="1">
    <citation type="journal article" date="2019" name="Int. J. Syst. Evol. Microbiol.">
        <title>The Global Catalogue of Microorganisms (GCM) 10K type strain sequencing project: providing services to taxonomists for standard genome sequencing and annotation.</title>
        <authorList>
            <consortium name="The Broad Institute Genomics Platform"/>
            <consortium name="The Broad Institute Genome Sequencing Center for Infectious Disease"/>
            <person name="Wu L."/>
            <person name="Ma J."/>
        </authorList>
    </citation>
    <scope>NUCLEOTIDE SEQUENCE [LARGE SCALE GENOMIC DNA]</scope>
    <source>
        <strain evidence="3">JCM 17064</strain>
    </source>
</reference>
<protein>
    <submittedName>
        <fullName evidence="2">PadR family transcriptional regulator</fullName>
    </submittedName>
</protein>
<accession>A0ABP7TI43</accession>
<dbReference type="InterPro" id="IPR036390">
    <property type="entry name" value="WH_DNA-bd_sf"/>
</dbReference>
<dbReference type="Gene3D" id="1.10.10.10">
    <property type="entry name" value="Winged helix-like DNA-binding domain superfamily/Winged helix DNA-binding domain"/>
    <property type="match status" value="1"/>
</dbReference>
<dbReference type="InterPro" id="IPR036388">
    <property type="entry name" value="WH-like_DNA-bd_sf"/>
</dbReference>
<dbReference type="InterPro" id="IPR052509">
    <property type="entry name" value="Metal_resp_DNA-bind_regulator"/>
</dbReference>
<dbReference type="SUPFAM" id="SSF46785">
    <property type="entry name" value="Winged helix' DNA-binding domain"/>
    <property type="match status" value="1"/>
</dbReference>
<comment type="caution">
    <text evidence="2">The sequence shown here is derived from an EMBL/GenBank/DDBJ whole genome shotgun (WGS) entry which is preliminary data.</text>
</comment>
<keyword evidence="3" id="KW-1185">Reference proteome</keyword>